<reference evidence="10" key="5">
    <citation type="submission" date="2025-05" db="UniProtKB">
        <authorList>
            <consortium name="Ensembl"/>
        </authorList>
    </citation>
    <scope>IDENTIFICATION</scope>
</reference>
<accession>A0A1A8AJM5</accession>
<sequence length="491" mass="54764">MEVLVLVDFEGTMGDELTVKMGDVVKNVTKASEEGWLKGELRGKTGIFPATFVKDIPVYLTGDNNREPRSLRKAKKVMQMRRCEVAFAYAPQNEDELELAPGEIVDIVKEIEDGWWMGVKNGKVGAFPSNFVKELFVAPKDGKYGEGKARPKLADAVFSKEMSQRATVRQKAKKSVEYCQALFDYKSVSEDELDLKKGDIVAVVNKETEDEGWWEGELNGRCGYFPDNFVMVLPPKDALPSGNTTLLPTRVGSMKVSAKTEASAMEKGDPAKTKEDKPEAKDMRSNPPTKVKLPPVKPMPPPIKGKPIKVPPNTTNGDAVPASPKKLEEKEPDHFDGIDVQSEKLSHPTANRAKPPHRRPPTAQAQSAADQVDQKEPESGFKKPPVDKSLNLQKGKENLTPPPAKPETAAKTPPVVRPPPPKIVMNNRNENHKEEPTVGSLQEELKELKMALELFQTRHEQDMQEVREELKEERRKRMSLQEEVIALKARK</sequence>
<dbReference type="FunFam" id="2.30.30.40:FF:000072">
    <property type="entry name" value="Unconventional Myosin IB"/>
    <property type="match status" value="1"/>
</dbReference>
<dbReference type="CDD" id="cd12142">
    <property type="entry name" value="SH3_D21-like"/>
    <property type="match status" value="1"/>
</dbReference>
<evidence type="ECO:0000256" key="4">
    <source>
        <dbReference type="ARBA" id="ARBA00040640"/>
    </source>
</evidence>
<dbReference type="KEGG" id="nfu:107379358"/>
<dbReference type="PRINTS" id="PR00452">
    <property type="entry name" value="SH3DOMAIN"/>
</dbReference>
<dbReference type="GO" id="GO:0007015">
    <property type="term" value="P:actin filament organization"/>
    <property type="evidence" value="ECO:0007669"/>
    <property type="project" value="TreeGrafter"/>
</dbReference>
<protein>
    <recommendedName>
        <fullName evidence="4">Osteoclast-stimulating factor 1</fullName>
    </recommendedName>
</protein>
<dbReference type="PANTHER" id="PTHR14167">
    <property type="entry name" value="SH3 DOMAIN-CONTAINING"/>
    <property type="match status" value="1"/>
</dbReference>
<dbReference type="Proteomes" id="UP000822369">
    <property type="component" value="Chromosome 3"/>
</dbReference>
<evidence type="ECO:0000313" key="11">
    <source>
        <dbReference type="Proteomes" id="UP000694548"/>
    </source>
</evidence>
<dbReference type="GO" id="GO:0016477">
    <property type="term" value="P:cell migration"/>
    <property type="evidence" value="ECO:0007669"/>
    <property type="project" value="TreeGrafter"/>
</dbReference>
<dbReference type="RefSeq" id="XP_015805563.3">
    <property type="nucleotide sequence ID" value="XM_015950077.3"/>
</dbReference>
<keyword evidence="2" id="KW-0040">ANK repeat</keyword>
<dbReference type="AlphaFoldDB" id="A0A1A8AJM5"/>
<dbReference type="PANTHER" id="PTHR14167:SF6">
    <property type="entry name" value="SH3 DOMAIN-CONTAINING KINASE-BINDING PROTEIN 1"/>
    <property type="match status" value="1"/>
</dbReference>
<reference evidence="10" key="1">
    <citation type="submission" date="2014-08" db="EMBL/GenBank/DDBJ databases">
        <authorList>
            <person name="Senf B."/>
            <person name="Petzold A."/>
            <person name="Downie B.R."/>
            <person name="Koch P."/>
            <person name="Platzer M."/>
        </authorList>
    </citation>
    <scope>NUCLEOTIDE SEQUENCE [LARGE SCALE GENOMIC DNA]</scope>
    <source>
        <strain evidence="10">GRZ</strain>
    </source>
</reference>
<evidence type="ECO:0000313" key="8">
    <source>
        <dbReference type="EMBL" id="KAF7226839.1"/>
    </source>
</evidence>
<dbReference type="Pfam" id="PF14604">
    <property type="entry name" value="SH3_9"/>
    <property type="match status" value="2"/>
</dbReference>
<evidence type="ECO:0000256" key="1">
    <source>
        <dbReference type="ARBA" id="ARBA00022443"/>
    </source>
</evidence>
<dbReference type="Pfam" id="PF07653">
    <property type="entry name" value="SH3_2"/>
    <property type="match status" value="1"/>
</dbReference>
<dbReference type="Gene3D" id="2.30.30.40">
    <property type="entry name" value="SH3 Domains"/>
    <property type="match status" value="3"/>
</dbReference>
<evidence type="ECO:0000313" key="9">
    <source>
        <dbReference type="EMBL" id="SBP55372.1"/>
    </source>
</evidence>
<feature type="compositionally biased region" description="Basic and acidic residues" evidence="6">
    <location>
        <begin position="264"/>
        <end position="284"/>
    </location>
</feature>
<feature type="domain" description="SH3" evidence="7">
    <location>
        <begin position="78"/>
        <end position="137"/>
    </location>
</feature>
<feature type="compositionally biased region" description="Pro residues" evidence="6">
    <location>
        <begin position="295"/>
        <end position="304"/>
    </location>
</feature>
<dbReference type="PROSITE" id="PS50002">
    <property type="entry name" value="SH3"/>
    <property type="match status" value="3"/>
</dbReference>
<reference evidence="8" key="4">
    <citation type="submission" date="2020-03" db="EMBL/GenBank/DDBJ databases">
        <title>Intra-Species Differences in Population Size shape Life History and Genome Evolution.</title>
        <authorList>
            <person name="Willemsen D."/>
            <person name="Cui R."/>
            <person name="Valenzano D.R."/>
        </authorList>
    </citation>
    <scope>NUCLEOTIDE SEQUENCE</scope>
    <source>
        <strain evidence="8">GRZ</strain>
        <tissue evidence="8">Whole</tissue>
    </source>
</reference>
<dbReference type="SMART" id="SM00326">
    <property type="entry name" value="SH3"/>
    <property type="match status" value="3"/>
</dbReference>
<organism evidence="9">
    <name type="scientific">Nothobranchius furzeri</name>
    <name type="common">Turquoise killifish</name>
    <dbReference type="NCBI Taxonomy" id="105023"/>
    <lineage>
        <taxon>Eukaryota</taxon>
        <taxon>Metazoa</taxon>
        <taxon>Chordata</taxon>
        <taxon>Craniata</taxon>
        <taxon>Vertebrata</taxon>
        <taxon>Euteleostomi</taxon>
        <taxon>Actinopterygii</taxon>
        <taxon>Neopterygii</taxon>
        <taxon>Teleostei</taxon>
        <taxon>Neoteleostei</taxon>
        <taxon>Acanthomorphata</taxon>
        <taxon>Ovalentaria</taxon>
        <taxon>Atherinomorphae</taxon>
        <taxon>Cyprinodontiformes</taxon>
        <taxon>Nothobranchiidae</taxon>
        <taxon>Nothobranchius</taxon>
    </lineage>
</organism>
<dbReference type="CTD" id="79729"/>
<reference evidence="9" key="3">
    <citation type="submission" date="2016-06" db="EMBL/GenBank/DDBJ databases">
        <title>The genome of a short-lived fish provides insights into sex chromosome evolution and the genetic control of aging.</title>
        <authorList>
            <person name="Reichwald K."/>
            <person name="Felder M."/>
            <person name="Petzold A."/>
            <person name="Koch P."/>
            <person name="Groth M."/>
            <person name="Platzer M."/>
        </authorList>
    </citation>
    <scope>NUCLEOTIDE SEQUENCE</scope>
    <source>
        <tissue evidence="9">Brain</tissue>
    </source>
</reference>
<dbReference type="OrthoDB" id="73680at2759"/>
<dbReference type="GeneID" id="107379358"/>
<dbReference type="InterPro" id="IPR035468">
    <property type="entry name" value="SH3D21_SH3"/>
</dbReference>
<dbReference type="Bgee" id="ENSNFUG00015000370">
    <property type="expression patterns" value="Expressed in caudal fin and 2 other cell types or tissues"/>
</dbReference>
<feature type="compositionally biased region" description="Basic and acidic residues" evidence="6">
    <location>
        <begin position="372"/>
        <end position="386"/>
    </location>
</feature>
<feature type="compositionally biased region" description="Basic and acidic residues" evidence="6">
    <location>
        <begin position="325"/>
        <end position="346"/>
    </location>
</feature>
<comment type="function">
    <text evidence="3">Induces bone resorption, acting probably through a signaling cascade which results in the secretion of factor(s) enhancing osteoclast formation and activity.</text>
</comment>
<evidence type="ECO:0000256" key="3">
    <source>
        <dbReference type="ARBA" id="ARBA00037432"/>
    </source>
</evidence>
<dbReference type="GeneTree" id="ENSGT00940000160627"/>
<feature type="region of interest" description="Disordered" evidence="6">
    <location>
        <begin position="253"/>
        <end position="439"/>
    </location>
</feature>
<dbReference type="SUPFAM" id="SSF50044">
    <property type="entry name" value="SH3-domain"/>
    <property type="match status" value="3"/>
</dbReference>
<dbReference type="EMBL" id="JAAVVJ010000003">
    <property type="protein sequence ID" value="KAF7226839.1"/>
    <property type="molecule type" value="Genomic_DNA"/>
</dbReference>
<evidence type="ECO:0000313" key="10">
    <source>
        <dbReference type="Ensembl" id="ENSNFUP00015000544.1"/>
    </source>
</evidence>
<dbReference type="Ensembl" id="ENSNFUT00015000617.1">
    <property type="protein sequence ID" value="ENSNFUP00015000544.1"/>
    <property type="gene ID" value="ENSNFUG00015000370.1"/>
</dbReference>
<name>A0A1A8AJM5_NOTFU</name>
<feature type="domain" description="SH3" evidence="7">
    <location>
        <begin position="1"/>
        <end position="58"/>
    </location>
</feature>
<evidence type="ECO:0000256" key="6">
    <source>
        <dbReference type="SAM" id="MobiDB-lite"/>
    </source>
</evidence>
<dbReference type="CDD" id="cd11874">
    <property type="entry name" value="SH3_CD2AP-like_2"/>
    <property type="match status" value="1"/>
</dbReference>
<proteinExistence type="predicted"/>
<keyword evidence="1 5" id="KW-0728">SH3 domain</keyword>
<dbReference type="PRINTS" id="PR01887">
    <property type="entry name" value="SPECTRNALPHA"/>
</dbReference>
<evidence type="ECO:0000256" key="5">
    <source>
        <dbReference type="PROSITE-ProRule" id="PRU00192"/>
    </source>
</evidence>
<dbReference type="OMA" id="FSYEPCN"/>
<dbReference type="InterPro" id="IPR036028">
    <property type="entry name" value="SH3-like_dom_sf"/>
</dbReference>
<dbReference type="InterPro" id="IPR001452">
    <property type="entry name" value="SH3_domain"/>
</dbReference>
<feature type="domain" description="SH3" evidence="7">
    <location>
        <begin position="174"/>
        <end position="235"/>
    </location>
</feature>
<evidence type="ECO:0000259" key="7">
    <source>
        <dbReference type="PROSITE" id="PS50002"/>
    </source>
</evidence>
<dbReference type="EMBL" id="HADY01016887">
    <property type="protein sequence ID" value="SBP55372.1"/>
    <property type="molecule type" value="Transcribed_RNA"/>
</dbReference>
<keyword evidence="11" id="KW-1185">Reference proteome</keyword>
<dbReference type="InterPro" id="IPR050384">
    <property type="entry name" value="Endophilin_SH3RF"/>
</dbReference>
<evidence type="ECO:0000256" key="2">
    <source>
        <dbReference type="ARBA" id="ARBA00023043"/>
    </source>
</evidence>
<gene>
    <name evidence="9" type="primary">SH3D21</name>
    <name evidence="8 10" type="synonym">sh3d21</name>
    <name evidence="8" type="ORF">G4P62_005604</name>
</gene>
<dbReference type="Proteomes" id="UP000694548">
    <property type="component" value="Chromosome sgr05"/>
</dbReference>
<reference evidence="9" key="2">
    <citation type="submission" date="2016-05" db="EMBL/GenBank/DDBJ databases">
        <authorList>
            <person name="Lavstsen T."/>
            <person name="Jespersen J.S."/>
        </authorList>
    </citation>
    <scope>NUCLEOTIDE SEQUENCE</scope>
    <source>
        <tissue evidence="9">Brain</tissue>
    </source>
</reference>